<dbReference type="GO" id="GO:0003677">
    <property type="term" value="F:DNA binding"/>
    <property type="evidence" value="ECO:0007669"/>
    <property type="project" value="UniProtKB-KW"/>
</dbReference>
<keyword evidence="3" id="KW-0238">DNA-binding</keyword>
<dbReference type="PROSITE" id="PS00622">
    <property type="entry name" value="HTH_LUXR_1"/>
    <property type="match status" value="1"/>
</dbReference>
<dbReference type="EMBL" id="FNLO01000017">
    <property type="protein sequence ID" value="SDV51435.1"/>
    <property type="molecule type" value="Genomic_DNA"/>
</dbReference>
<dbReference type="AlphaFoldDB" id="A0A1H2PVT7"/>
<evidence type="ECO:0000256" key="2">
    <source>
        <dbReference type="ARBA" id="ARBA00023015"/>
    </source>
</evidence>
<evidence type="ECO:0000256" key="1">
    <source>
        <dbReference type="ARBA" id="ARBA00022553"/>
    </source>
</evidence>
<evidence type="ECO:0000256" key="4">
    <source>
        <dbReference type="ARBA" id="ARBA00023163"/>
    </source>
</evidence>
<dbReference type="SMART" id="SM00448">
    <property type="entry name" value="REC"/>
    <property type="match status" value="1"/>
</dbReference>
<organism evidence="8 9">
    <name type="scientific">Chitinasiproducens palmae</name>
    <dbReference type="NCBI Taxonomy" id="1770053"/>
    <lineage>
        <taxon>Bacteria</taxon>
        <taxon>Pseudomonadati</taxon>
        <taxon>Pseudomonadota</taxon>
        <taxon>Betaproteobacteria</taxon>
        <taxon>Burkholderiales</taxon>
        <taxon>Burkholderiaceae</taxon>
        <taxon>Chitinasiproducens</taxon>
    </lineage>
</organism>
<dbReference type="STRING" id="1770053.SAMN05216551_11741"/>
<dbReference type="GO" id="GO:0006355">
    <property type="term" value="P:regulation of DNA-templated transcription"/>
    <property type="evidence" value="ECO:0007669"/>
    <property type="project" value="InterPro"/>
</dbReference>
<evidence type="ECO:0000256" key="5">
    <source>
        <dbReference type="PROSITE-ProRule" id="PRU00169"/>
    </source>
</evidence>
<dbReference type="InterPro" id="IPR001789">
    <property type="entry name" value="Sig_transdc_resp-reg_receiver"/>
</dbReference>
<dbReference type="Proteomes" id="UP000243719">
    <property type="component" value="Unassembled WGS sequence"/>
</dbReference>
<name>A0A1H2PVT7_9BURK</name>
<dbReference type="InterPro" id="IPR058245">
    <property type="entry name" value="NreC/VraR/RcsB-like_REC"/>
</dbReference>
<keyword evidence="9" id="KW-1185">Reference proteome</keyword>
<dbReference type="InterPro" id="IPR039420">
    <property type="entry name" value="WalR-like"/>
</dbReference>
<evidence type="ECO:0000313" key="8">
    <source>
        <dbReference type="EMBL" id="SDV51435.1"/>
    </source>
</evidence>
<dbReference type="OrthoDB" id="9816469at2"/>
<dbReference type="Pfam" id="PF00072">
    <property type="entry name" value="Response_reg"/>
    <property type="match status" value="1"/>
</dbReference>
<dbReference type="Pfam" id="PF00196">
    <property type="entry name" value="GerE"/>
    <property type="match status" value="1"/>
</dbReference>
<dbReference type="InterPro" id="IPR000792">
    <property type="entry name" value="Tscrpt_reg_LuxR_C"/>
</dbReference>
<dbReference type="PROSITE" id="PS50043">
    <property type="entry name" value="HTH_LUXR_2"/>
    <property type="match status" value="1"/>
</dbReference>
<gene>
    <name evidence="8" type="ORF">SAMN05216551_11741</name>
</gene>
<evidence type="ECO:0000259" key="7">
    <source>
        <dbReference type="PROSITE" id="PS50110"/>
    </source>
</evidence>
<dbReference type="PRINTS" id="PR00038">
    <property type="entry name" value="HTHLUXR"/>
</dbReference>
<dbReference type="CDD" id="cd06170">
    <property type="entry name" value="LuxR_C_like"/>
    <property type="match status" value="1"/>
</dbReference>
<feature type="domain" description="Response regulatory" evidence="7">
    <location>
        <begin position="31"/>
        <end position="147"/>
    </location>
</feature>
<dbReference type="PANTHER" id="PTHR43214">
    <property type="entry name" value="TWO-COMPONENT RESPONSE REGULATOR"/>
    <property type="match status" value="1"/>
</dbReference>
<dbReference type="InterPro" id="IPR011006">
    <property type="entry name" value="CheY-like_superfamily"/>
</dbReference>
<dbReference type="GO" id="GO:0000160">
    <property type="term" value="P:phosphorelay signal transduction system"/>
    <property type="evidence" value="ECO:0007669"/>
    <property type="project" value="InterPro"/>
</dbReference>
<keyword evidence="1 5" id="KW-0597">Phosphoprotein</keyword>
<reference evidence="9" key="1">
    <citation type="submission" date="2016-09" db="EMBL/GenBank/DDBJ databases">
        <authorList>
            <person name="Varghese N."/>
            <person name="Submissions S."/>
        </authorList>
    </citation>
    <scope>NUCLEOTIDE SEQUENCE [LARGE SCALE GENOMIC DNA]</scope>
    <source>
        <strain evidence="9">JS23</strain>
    </source>
</reference>
<keyword evidence="2" id="KW-0805">Transcription regulation</keyword>
<proteinExistence type="predicted"/>
<accession>A0A1H2PVT7</accession>
<dbReference type="InterPro" id="IPR016032">
    <property type="entry name" value="Sig_transdc_resp-reg_C-effctor"/>
</dbReference>
<evidence type="ECO:0000259" key="6">
    <source>
        <dbReference type="PROSITE" id="PS50043"/>
    </source>
</evidence>
<evidence type="ECO:0000256" key="3">
    <source>
        <dbReference type="ARBA" id="ARBA00023125"/>
    </source>
</evidence>
<feature type="domain" description="HTH luxR-type" evidence="6">
    <location>
        <begin position="164"/>
        <end position="229"/>
    </location>
</feature>
<dbReference type="CDD" id="cd17535">
    <property type="entry name" value="REC_NarL-like"/>
    <property type="match status" value="1"/>
</dbReference>
<sequence>MAGILSGGHAAAAARPPSWLAADSKEVELASIIIVDDHPFVRLGVRASLNGDPDLNIVGEADDGSRGWALIQTMHPDLVIIDIDLPGIDGYELIKRVRRLARPIKVLVLSMHTGALPLKRSMSAGAHGYIYKCCEPGQVRQGCLAILAGYRFFPDEVGYHLASESDWLAALSDRELAVARRLVDGGCNKEVARALFISHKTVSAHKRNVFRKLGITNLVQLADHLRHVDSFGVGTGTAGLASPRARTGLDGDSSGQ</sequence>
<feature type="modified residue" description="4-aspartylphosphate" evidence="5">
    <location>
        <position position="82"/>
    </location>
</feature>
<dbReference type="Gene3D" id="3.40.50.2300">
    <property type="match status" value="1"/>
</dbReference>
<dbReference type="SUPFAM" id="SSF52172">
    <property type="entry name" value="CheY-like"/>
    <property type="match status" value="1"/>
</dbReference>
<protein>
    <submittedName>
        <fullName evidence="8">Two component transcriptional regulator, LuxR family</fullName>
    </submittedName>
</protein>
<keyword evidence="4" id="KW-0804">Transcription</keyword>
<dbReference type="SMART" id="SM00421">
    <property type="entry name" value="HTH_LUXR"/>
    <property type="match status" value="1"/>
</dbReference>
<evidence type="ECO:0000313" key="9">
    <source>
        <dbReference type="Proteomes" id="UP000243719"/>
    </source>
</evidence>
<dbReference type="PANTHER" id="PTHR43214:SF41">
    <property type="entry name" value="NITRATE_NITRITE RESPONSE REGULATOR PROTEIN NARP"/>
    <property type="match status" value="1"/>
</dbReference>
<dbReference type="SUPFAM" id="SSF46894">
    <property type="entry name" value="C-terminal effector domain of the bipartite response regulators"/>
    <property type="match status" value="1"/>
</dbReference>
<dbReference type="PROSITE" id="PS50110">
    <property type="entry name" value="RESPONSE_REGULATORY"/>
    <property type="match status" value="1"/>
</dbReference>